<comment type="catalytic activity">
    <reaction evidence="6">
        <text>N-acetyl-L-glutamate 5-semialdehyde + phosphate + NADP(+) = N-acetyl-L-glutamyl 5-phosphate + NADPH + H(+)</text>
        <dbReference type="Rhea" id="RHEA:21588"/>
        <dbReference type="ChEBI" id="CHEBI:15378"/>
        <dbReference type="ChEBI" id="CHEBI:29123"/>
        <dbReference type="ChEBI" id="CHEBI:43474"/>
        <dbReference type="ChEBI" id="CHEBI:57783"/>
        <dbReference type="ChEBI" id="CHEBI:57936"/>
        <dbReference type="ChEBI" id="CHEBI:58349"/>
        <dbReference type="EC" id="1.2.1.38"/>
    </reaction>
</comment>
<evidence type="ECO:0000313" key="10">
    <source>
        <dbReference type="Proteomes" id="UP000575068"/>
    </source>
</evidence>
<comment type="pathway">
    <text evidence="6">Amino-acid biosynthesis; L-arginine biosynthesis; N(2)-acetyl-L-ornithine from L-glutamate: step 3/4.</text>
</comment>
<comment type="subcellular location">
    <subcellularLocation>
        <location evidence="6">Cytoplasm</location>
    </subcellularLocation>
</comment>
<dbReference type="InterPro" id="IPR023013">
    <property type="entry name" value="AGPR_AS"/>
</dbReference>
<dbReference type="CDD" id="cd17896">
    <property type="entry name" value="AGPR_2_N"/>
    <property type="match status" value="1"/>
</dbReference>
<keyword evidence="2 6" id="KW-0055">Arginine biosynthesis</keyword>
<dbReference type="SUPFAM" id="SSF55347">
    <property type="entry name" value="Glyceraldehyde-3-phosphate dehydrogenase-like, C-terminal domain"/>
    <property type="match status" value="1"/>
</dbReference>
<evidence type="ECO:0000256" key="7">
    <source>
        <dbReference type="PROSITE-ProRule" id="PRU10010"/>
    </source>
</evidence>
<keyword evidence="1 6" id="KW-0963">Cytoplasm</keyword>
<keyword evidence="10" id="KW-1185">Reference proteome</keyword>
<evidence type="ECO:0000313" key="9">
    <source>
        <dbReference type="EMBL" id="MBB4641258.1"/>
    </source>
</evidence>
<dbReference type="InterPro" id="IPR050085">
    <property type="entry name" value="AGPR"/>
</dbReference>
<dbReference type="InterPro" id="IPR010136">
    <property type="entry name" value="AGPR_type-2"/>
</dbReference>
<keyword evidence="3 6" id="KW-0028">Amino-acid biosynthesis</keyword>
<dbReference type="Pfam" id="PF22698">
    <property type="entry name" value="Semialdhyde_dhC_1"/>
    <property type="match status" value="1"/>
</dbReference>
<evidence type="ECO:0000256" key="6">
    <source>
        <dbReference type="HAMAP-Rule" id="MF_01110"/>
    </source>
</evidence>
<dbReference type="UniPathway" id="UPA00068">
    <property type="reaction ID" value="UER00108"/>
</dbReference>
<proteinExistence type="inferred from homology"/>
<dbReference type="PANTHER" id="PTHR32338">
    <property type="entry name" value="N-ACETYL-GAMMA-GLUTAMYL-PHOSPHATE REDUCTASE, CHLOROPLASTIC-RELATED-RELATED"/>
    <property type="match status" value="1"/>
</dbReference>
<dbReference type="Gene3D" id="3.40.50.720">
    <property type="entry name" value="NAD(P)-binding Rossmann-like Domain"/>
    <property type="match status" value="1"/>
</dbReference>
<comment type="function">
    <text evidence="6">Catalyzes the NADPH-dependent reduction of N-acetyl-5-glutamyl phosphate to yield N-acetyl-L-glutamate 5-semialdehyde.</text>
</comment>
<dbReference type="EMBL" id="JACHOV010000005">
    <property type="protein sequence ID" value="MBB4641258.1"/>
    <property type="molecule type" value="Genomic_DNA"/>
</dbReference>
<dbReference type="InterPro" id="IPR000534">
    <property type="entry name" value="Semialdehyde_DH_NAD-bd"/>
</dbReference>
<dbReference type="GO" id="GO:0051287">
    <property type="term" value="F:NAD binding"/>
    <property type="evidence" value="ECO:0007669"/>
    <property type="project" value="InterPro"/>
</dbReference>
<dbReference type="InterPro" id="IPR036291">
    <property type="entry name" value="NAD(P)-bd_dom_sf"/>
</dbReference>
<reference evidence="9 10" key="1">
    <citation type="submission" date="2020-08" db="EMBL/GenBank/DDBJ databases">
        <title>Genomic Encyclopedia of Type Strains, Phase IV (KMG-IV): sequencing the most valuable type-strain genomes for metagenomic binning, comparative biology and taxonomic classification.</title>
        <authorList>
            <person name="Goeker M."/>
        </authorList>
    </citation>
    <scope>NUCLEOTIDE SEQUENCE [LARGE SCALE GENOMIC DNA]</scope>
    <source>
        <strain evidence="9 10">DSM 7465</strain>
    </source>
</reference>
<dbReference type="Pfam" id="PF01118">
    <property type="entry name" value="Semialdhyde_dh"/>
    <property type="match status" value="1"/>
</dbReference>
<protein>
    <recommendedName>
        <fullName evidence="6">N-acetyl-gamma-glutamyl-phosphate reductase</fullName>
        <shortName evidence="6">AGPR</shortName>
        <ecNumber evidence="6">1.2.1.38</ecNumber>
    </recommendedName>
    <alternativeName>
        <fullName evidence="6">N-acetyl-glutamate semialdehyde dehydrogenase</fullName>
        <shortName evidence="6">NAGSA dehydrogenase</shortName>
    </alternativeName>
</protein>
<dbReference type="Proteomes" id="UP000575068">
    <property type="component" value="Unassembled WGS sequence"/>
</dbReference>
<accession>A0A840HUN3</accession>
<evidence type="ECO:0000259" key="8">
    <source>
        <dbReference type="SMART" id="SM00859"/>
    </source>
</evidence>
<dbReference type="InterPro" id="IPR058924">
    <property type="entry name" value="AGPR_dimerisation_dom"/>
</dbReference>
<dbReference type="CDD" id="cd23935">
    <property type="entry name" value="AGPR_2_C"/>
    <property type="match status" value="1"/>
</dbReference>
<dbReference type="SUPFAM" id="SSF51735">
    <property type="entry name" value="NAD(P)-binding Rossmann-fold domains"/>
    <property type="match status" value="1"/>
</dbReference>
<organism evidence="9 10">
    <name type="scientific">Rhizorhapis suberifaciens</name>
    <name type="common">corky root of lettuce</name>
    <dbReference type="NCBI Taxonomy" id="13656"/>
    <lineage>
        <taxon>Bacteria</taxon>
        <taxon>Pseudomonadati</taxon>
        <taxon>Pseudomonadota</taxon>
        <taxon>Alphaproteobacteria</taxon>
        <taxon>Sphingomonadales</taxon>
        <taxon>Sphingomonadaceae</taxon>
        <taxon>Rhizorhapis</taxon>
    </lineage>
</organism>
<keyword evidence="4 6" id="KW-0521">NADP</keyword>
<dbReference type="PANTHER" id="PTHR32338:SF10">
    <property type="entry name" value="N-ACETYL-GAMMA-GLUTAMYL-PHOSPHATE REDUCTASE, CHLOROPLASTIC-RELATED"/>
    <property type="match status" value="1"/>
</dbReference>
<evidence type="ECO:0000256" key="2">
    <source>
        <dbReference type="ARBA" id="ARBA00022571"/>
    </source>
</evidence>
<dbReference type="GO" id="GO:0003942">
    <property type="term" value="F:N-acetyl-gamma-glutamyl-phosphate reductase activity"/>
    <property type="evidence" value="ECO:0007669"/>
    <property type="project" value="UniProtKB-UniRule"/>
</dbReference>
<gene>
    <name evidence="6" type="primary">argC</name>
    <name evidence="9" type="ORF">HNQ99_001563</name>
</gene>
<dbReference type="HAMAP" id="MF_01110">
    <property type="entry name" value="ArgC_type2"/>
    <property type="match status" value="1"/>
</dbReference>
<feature type="domain" description="Semialdehyde dehydrogenase NAD-binding" evidence="8">
    <location>
        <begin position="4"/>
        <end position="105"/>
    </location>
</feature>
<dbReference type="PROSITE" id="PS01224">
    <property type="entry name" value="ARGC"/>
    <property type="match status" value="1"/>
</dbReference>
<dbReference type="SMART" id="SM00859">
    <property type="entry name" value="Semialdhyde_dh"/>
    <property type="match status" value="1"/>
</dbReference>
<evidence type="ECO:0000256" key="5">
    <source>
        <dbReference type="ARBA" id="ARBA00023002"/>
    </source>
</evidence>
<dbReference type="GO" id="GO:0005737">
    <property type="term" value="C:cytoplasm"/>
    <property type="evidence" value="ECO:0007669"/>
    <property type="project" value="UniProtKB-SubCell"/>
</dbReference>
<dbReference type="Gene3D" id="3.30.360.10">
    <property type="entry name" value="Dihydrodipicolinate Reductase, domain 2"/>
    <property type="match status" value="1"/>
</dbReference>
<comment type="caution">
    <text evidence="9">The sequence shown here is derived from an EMBL/GenBank/DDBJ whole genome shotgun (WGS) entry which is preliminary data.</text>
</comment>
<name>A0A840HUN3_9SPHN</name>
<keyword evidence="5 6" id="KW-0560">Oxidoreductase</keyword>
<dbReference type="NCBIfam" id="TIGR01851">
    <property type="entry name" value="argC_other"/>
    <property type="match status" value="1"/>
</dbReference>
<sequence>MSIQVFIDGGAGTTGIEIRERLVGRSGLSLITLSDNDRKAPAARKNALNDADVVILCLPDDAAREAVSLIDNDRTKIIDASTAHRVADGWTYGFAELEPDMRQRLGEARFVSNPGCYPTGFLALVRPLIRAGLLPTDWPLTVNAVSGYSGGGKSMIAAFEDANAPERYDTAFRAYALGLGHKHVPEMQLHAGVKYAPLFTPAVARVYRGMLVEVPLQVSAMRGSPSVDALRDVLAAAYAESSLIGVASKAECEARGALEIEQVGTTDRLEIFVFGNEQAGQARLVAALDNLGKGAAGAAVQNLNILAGLDETAGLRL</sequence>
<evidence type="ECO:0000256" key="4">
    <source>
        <dbReference type="ARBA" id="ARBA00022857"/>
    </source>
</evidence>
<feature type="active site" evidence="6 7">
    <location>
        <position position="116"/>
    </location>
</feature>
<dbReference type="GO" id="GO:0006526">
    <property type="term" value="P:L-arginine biosynthetic process"/>
    <property type="evidence" value="ECO:0007669"/>
    <property type="project" value="UniProtKB-UniRule"/>
</dbReference>
<dbReference type="RefSeq" id="WP_184475067.1">
    <property type="nucleotide sequence ID" value="NZ_JACHOV010000005.1"/>
</dbReference>
<evidence type="ECO:0000256" key="3">
    <source>
        <dbReference type="ARBA" id="ARBA00022605"/>
    </source>
</evidence>
<evidence type="ECO:0000256" key="1">
    <source>
        <dbReference type="ARBA" id="ARBA00022490"/>
    </source>
</evidence>
<dbReference type="AlphaFoldDB" id="A0A840HUN3"/>
<dbReference type="EC" id="1.2.1.38" evidence="6"/>
<comment type="similarity">
    <text evidence="6">Belongs to the NAGSA dehydrogenase family. Type 2 subfamily.</text>
</comment>